<dbReference type="EMBL" id="FWFN01000001">
    <property type="protein sequence ID" value="SLN15430.1"/>
    <property type="molecule type" value="Genomic_DNA"/>
</dbReference>
<reference evidence="2 3" key="1">
    <citation type="submission" date="2017-03" db="EMBL/GenBank/DDBJ databases">
        <authorList>
            <person name="Afonso C.L."/>
            <person name="Miller P.J."/>
            <person name="Scott M.A."/>
            <person name="Spackman E."/>
            <person name="Goraichik I."/>
            <person name="Dimitrov K.M."/>
            <person name="Suarez D.L."/>
            <person name="Swayne D.E."/>
        </authorList>
    </citation>
    <scope>NUCLEOTIDE SEQUENCE [LARGE SCALE GENOMIC DNA]</scope>
    <source>
        <strain evidence="2 3">CECT 7751</strain>
    </source>
</reference>
<proteinExistence type="predicted"/>
<dbReference type="Proteomes" id="UP000193963">
    <property type="component" value="Unassembled WGS sequence"/>
</dbReference>
<keyword evidence="3" id="KW-1185">Reference proteome</keyword>
<keyword evidence="1" id="KW-1133">Transmembrane helix</keyword>
<dbReference type="AlphaFoldDB" id="A0A1X6YAG7"/>
<evidence type="ECO:0000313" key="3">
    <source>
        <dbReference type="Proteomes" id="UP000193963"/>
    </source>
</evidence>
<dbReference type="OrthoDB" id="7876335at2"/>
<evidence type="ECO:0000313" key="2">
    <source>
        <dbReference type="EMBL" id="SLN15430.1"/>
    </source>
</evidence>
<keyword evidence="1" id="KW-0472">Membrane</keyword>
<protein>
    <submittedName>
        <fullName evidence="2">Uncharacterized protein</fullName>
    </submittedName>
</protein>
<evidence type="ECO:0000256" key="1">
    <source>
        <dbReference type="SAM" id="Phobius"/>
    </source>
</evidence>
<name>A0A1X6YAG7_9RHOB</name>
<gene>
    <name evidence="2" type="ORF">PSM7751_00415</name>
</gene>
<accession>A0A1X6YAG7</accession>
<organism evidence="2 3">
    <name type="scientific">Pseudooceanicola marinus</name>
    <dbReference type="NCBI Taxonomy" id="396013"/>
    <lineage>
        <taxon>Bacteria</taxon>
        <taxon>Pseudomonadati</taxon>
        <taxon>Pseudomonadota</taxon>
        <taxon>Alphaproteobacteria</taxon>
        <taxon>Rhodobacterales</taxon>
        <taxon>Paracoccaceae</taxon>
        <taxon>Pseudooceanicola</taxon>
    </lineage>
</organism>
<sequence length="204" mass="22721">MFRPAKLRRTQSWTLRGDRLTGPGGSVALRSVQHLTLVQMRSGGMRMMRFDLETGSQIARLQITTSARRRQEDPDHTAFLALLSEISERLAEVRPGLTYRMEETGRARLAFFLIGTAALLVGVALTLLLGVGFQHQPRIFLMALPGLLSIKVAGAVAAWRFWPFRQPEEYPIATLPFILWTLGGPRPARLPEGRDLPEAFGKSG</sequence>
<feature type="transmembrane region" description="Helical" evidence="1">
    <location>
        <begin position="109"/>
        <end position="133"/>
    </location>
</feature>
<feature type="transmembrane region" description="Helical" evidence="1">
    <location>
        <begin position="139"/>
        <end position="162"/>
    </location>
</feature>
<keyword evidence="1" id="KW-0812">Transmembrane</keyword>
<dbReference type="RefSeq" id="WP_085886324.1">
    <property type="nucleotide sequence ID" value="NZ_FWFN01000001.1"/>
</dbReference>